<keyword evidence="2" id="KW-1133">Transmembrane helix</keyword>
<keyword evidence="2" id="KW-0472">Membrane</keyword>
<dbReference type="EMBL" id="CP103416">
    <property type="protein sequence ID" value="UVW34772.1"/>
    <property type="molecule type" value="Genomic_DNA"/>
</dbReference>
<reference evidence="3" key="1">
    <citation type="submission" date="2022-08" db="EMBL/GenBank/DDBJ databases">
        <title>Catabolic pathway analysis in culturable SAR92 clade bacteria reveals their overlooked roles in DMSP degradation in coastal seas.</title>
        <authorList>
            <person name="He X."/>
            <person name="Zhang X."/>
            <person name="Zhang Y."/>
        </authorList>
    </citation>
    <scope>NUCLEOTIDE SEQUENCE</scope>
    <source>
        <strain evidence="3">H455</strain>
    </source>
</reference>
<name>A0ABY5TLX4_9GAMM</name>
<keyword evidence="2" id="KW-0812">Transmembrane</keyword>
<dbReference type="CDD" id="cd01324">
    <property type="entry name" value="cbb3_Oxidase_CcoQ"/>
    <property type="match status" value="1"/>
</dbReference>
<dbReference type="InterPro" id="IPR008621">
    <property type="entry name" value="Cbb3-typ_cyt_oxidase_comp"/>
</dbReference>
<evidence type="ECO:0000256" key="1">
    <source>
        <dbReference type="SAM" id="MobiDB-lite"/>
    </source>
</evidence>
<organism evidence="3 4">
    <name type="scientific">SAR92 clade bacterium H455</name>
    <dbReference type="NCBI Taxonomy" id="2974818"/>
    <lineage>
        <taxon>Bacteria</taxon>
        <taxon>Pseudomonadati</taxon>
        <taxon>Pseudomonadota</taxon>
        <taxon>Gammaproteobacteria</taxon>
        <taxon>Cellvibrionales</taxon>
        <taxon>Porticoccaceae</taxon>
        <taxon>SAR92 clade</taxon>
    </lineage>
</organism>
<evidence type="ECO:0000313" key="3">
    <source>
        <dbReference type="EMBL" id="UVW34772.1"/>
    </source>
</evidence>
<protein>
    <submittedName>
        <fullName evidence="3">Cbb3-type cytochrome c oxidase subunit 3</fullName>
    </submittedName>
</protein>
<dbReference type="Pfam" id="PF05545">
    <property type="entry name" value="FixQ"/>
    <property type="match status" value="1"/>
</dbReference>
<feature type="compositionally biased region" description="Polar residues" evidence="1">
    <location>
        <begin position="53"/>
        <end position="62"/>
    </location>
</feature>
<feature type="transmembrane region" description="Helical" evidence="2">
    <location>
        <begin position="6"/>
        <end position="26"/>
    </location>
</feature>
<feature type="compositionally biased region" description="Basic and acidic residues" evidence="1">
    <location>
        <begin position="63"/>
        <end position="74"/>
    </location>
</feature>
<dbReference type="Proteomes" id="UP001059934">
    <property type="component" value="Chromosome"/>
</dbReference>
<gene>
    <name evidence="3" type="ORF">NYF23_12255</name>
</gene>
<evidence type="ECO:0000313" key="4">
    <source>
        <dbReference type="Proteomes" id="UP001059934"/>
    </source>
</evidence>
<accession>A0ABY5TLX4</accession>
<proteinExistence type="predicted"/>
<evidence type="ECO:0000256" key="2">
    <source>
        <dbReference type="SAM" id="Phobius"/>
    </source>
</evidence>
<keyword evidence="4" id="KW-1185">Reference proteome</keyword>
<feature type="region of interest" description="Disordered" evidence="1">
    <location>
        <begin position="45"/>
        <end position="74"/>
    </location>
</feature>
<sequence>MNTGILQGIGTVLAMAAFIGVCVWAWSSKNKQRFDEAAQLPFMNDLGADSSDVRNSGTNKIKNSQEDQGRQNHE</sequence>